<proteinExistence type="predicted"/>
<evidence type="ECO:0000313" key="2">
    <source>
        <dbReference type="Proteomes" id="UP000000763"/>
    </source>
</evidence>
<organism evidence="1 2">
    <name type="scientific">Oryza sativa subsp. japonica</name>
    <name type="common">Rice</name>
    <dbReference type="NCBI Taxonomy" id="39947"/>
    <lineage>
        <taxon>Eukaryota</taxon>
        <taxon>Viridiplantae</taxon>
        <taxon>Streptophyta</taxon>
        <taxon>Embryophyta</taxon>
        <taxon>Tracheophyta</taxon>
        <taxon>Spermatophyta</taxon>
        <taxon>Magnoliopsida</taxon>
        <taxon>Liliopsida</taxon>
        <taxon>Poales</taxon>
        <taxon>Poaceae</taxon>
        <taxon>BOP clade</taxon>
        <taxon>Oryzoideae</taxon>
        <taxon>Oryzeae</taxon>
        <taxon>Oryzinae</taxon>
        <taxon>Oryza</taxon>
        <taxon>Oryza sativa</taxon>
    </lineage>
</organism>
<gene>
    <name evidence="1" type="primary">OSJNBa0091M20.7</name>
</gene>
<reference evidence="2" key="1">
    <citation type="journal article" date="2005" name="Nature">
        <title>The map-based sequence of the rice genome.</title>
        <authorList>
            <consortium name="International rice genome sequencing project (IRGSP)"/>
            <person name="Matsumoto T."/>
            <person name="Wu J."/>
            <person name="Kanamori H."/>
            <person name="Katayose Y."/>
            <person name="Fujisawa M."/>
            <person name="Namiki N."/>
            <person name="Mizuno H."/>
            <person name="Yamamoto K."/>
            <person name="Antonio B.A."/>
            <person name="Baba T."/>
            <person name="Sakata K."/>
            <person name="Nagamura Y."/>
            <person name="Aoki H."/>
            <person name="Arikawa K."/>
            <person name="Arita K."/>
            <person name="Bito T."/>
            <person name="Chiden Y."/>
            <person name="Fujitsuka N."/>
            <person name="Fukunaka R."/>
            <person name="Hamada M."/>
            <person name="Harada C."/>
            <person name="Hayashi A."/>
            <person name="Hijishita S."/>
            <person name="Honda M."/>
            <person name="Hosokawa S."/>
            <person name="Ichikawa Y."/>
            <person name="Idonuma A."/>
            <person name="Iijima M."/>
            <person name="Ikeda M."/>
            <person name="Ikeno M."/>
            <person name="Ito K."/>
            <person name="Ito S."/>
            <person name="Ito T."/>
            <person name="Ito Y."/>
            <person name="Ito Y."/>
            <person name="Iwabuchi A."/>
            <person name="Kamiya K."/>
            <person name="Karasawa W."/>
            <person name="Kurita K."/>
            <person name="Katagiri S."/>
            <person name="Kikuta A."/>
            <person name="Kobayashi H."/>
            <person name="Kobayashi N."/>
            <person name="Machita K."/>
            <person name="Maehara T."/>
            <person name="Masukawa M."/>
            <person name="Mizubayashi T."/>
            <person name="Mukai Y."/>
            <person name="Nagasaki H."/>
            <person name="Nagata Y."/>
            <person name="Naito S."/>
            <person name="Nakashima M."/>
            <person name="Nakama Y."/>
            <person name="Nakamichi Y."/>
            <person name="Nakamura M."/>
            <person name="Meguro A."/>
            <person name="Negishi M."/>
            <person name="Ohta I."/>
            <person name="Ohta T."/>
            <person name="Okamoto M."/>
            <person name="Ono N."/>
            <person name="Saji S."/>
            <person name="Sakaguchi M."/>
            <person name="Sakai K."/>
            <person name="Shibata M."/>
            <person name="Shimokawa T."/>
            <person name="Song J."/>
            <person name="Takazaki Y."/>
            <person name="Terasawa K."/>
            <person name="Tsugane M."/>
            <person name="Tsuji K."/>
            <person name="Ueda S."/>
            <person name="Waki K."/>
            <person name="Yamagata H."/>
            <person name="Yamamoto M."/>
            <person name="Yamamoto S."/>
            <person name="Yamane H."/>
            <person name="Yoshiki S."/>
            <person name="Yoshihara R."/>
            <person name="Yukawa K."/>
            <person name="Zhong H."/>
            <person name="Yano M."/>
            <person name="Yuan Q."/>
            <person name="Ouyang S."/>
            <person name="Liu J."/>
            <person name="Jones K.M."/>
            <person name="Gansberger K."/>
            <person name="Moffat K."/>
            <person name="Hill J."/>
            <person name="Bera J."/>
            <person name="Fadrosh D."/>
            <person name="Jin S."/>
            <person name="Johri S."/>
            <person name="Kim M."/>
            <person name="Overton L."/>
            <person name="Reardon M."/>
            <person name="Tsitrin T."/>
            <person name="Vuong H."/>
            <person name="Weaver B."/>
            <person name="Ciecko A."/>
            <person name="Tallon L."/>
            <person name="Jackson J."/>
            <person name="Pai G."/>
            <person name="Aken S.V."/>
            <person name="Utterback T."/>
            <person name="Reidmuller S."/>
            <person name="Feldblyum T."/>
            <person name="Hsiao J."/>
            <person name="Zismann V."/>
            <person name="Iobst S."/>
            <person name="de Vazeille A.R."/>
            <person name="Buell C.R."/>
            <person name="Ying K."/>
            <person name="Li Y."/>
            <person name="Lu T."/>
            <person name="Huang Y."/>
            <person name="Zhao Q."/>
            <person name="Feng Q."/>
            <person name="Zhang L."/>
            <person name="Zhu J."/>
            <person name="Weng Q."/>
            <person name="Mu J."/>
            <person name="Lu Y."/>
            <person name="Fan D."/>
            <person name="Liu Y."/>
            <person name="Guan J."/>
            <person name="Zhang Y."/>
            <person name="Yu S."/>
            <person name="Liu X."/>
            <person name="Zhang Y."/>
            <person name="Hong G."/>
            <person name="Han B."/>
            <person name="Choisne N."/>
            <person name="Demange N."/>
            <person name="Orjeda G."/>
            <person name="Samain S."/>
            <person name="Cattolico L."/>
            <person name="Pelletier E."/>
            <person name="Couloux A."/>
            <person name="Segurens B."/>
            <person name="Wincker P."/>
            <person name="D'Hont A."/>
            <person name="Scarpelli C."/>
            <person name="Weissenbach J."/>
            <person name="Salanoubat M."/>
            <person name="Quetier F."/>
            <person name="Yu Y."/>
            <person name="Kim H.R."/>
            <person name="Rambo T."/>
            <person name="Currie J."/>
            <person name="Collura K."/>
            <person name="Luo M."/>
            <person name="Yang T."/>
            <person name="Ammiraju J.S.S."/>
            <person name="Engler F."/>
            <person name="Soderlund C."/>
            <person name="Wing R.A."/>
            <person name="Palmer L.E."/>
            <person name="de la Bastide M."/>
            <person name="Spiegel L."/>
            <person name="Nascimento L."/>
            <person name="Zutavern T."/>
            <person name="O'Shaughnessy A."/>
            <person name="Dike S."/>
            <person name="Dedhia N."/>
            <person name="Preston R."/>
            <person name="Balija V."/>
            <person name="McCombie W.R."/>
            <person name="Chow T."/>
            <person name="Chen H."/>
            <person name="Chung M."/>
            <person name="Chen C."/>
            <person name="Shaw J."/>
            <person name="Wu H."/>
            <person name="Hsiao K."/>
            <person name="Chao Y."/>
            <person name="Chu M."/>
            <person name="Cheng C."/>
            <person name="Hour A."/>
            <person name="Lee P."/>
            <person name="Lin S."/>
            <person name="Lin Y."/>
            <person name="Liou J."/>
            <person name="Liu S."/>
            <person name="Hsing Y."/>
            <person name="Raghuvanshi S."/>
            <person name="Mohanty A."/>
            <person name="Bharti A.K."/>
            <person name="Gaur A."/>
            <person name="Gupta V."/>
            <person name="Kumar D."/>
            <person name="Ravi V."/>
            <person name="Vij S."/>
            <person name="Kapur A."/>
            <person name="Khurana P."/>
            <person name="Khurana P."/>
            <person name="Khurana J.P."/>
            <person name="Tyagi A.K."/>
            <person name="Gaikwad K."/>
            <person name="Singh A."/>
            <person name="Dalal V."/>
            <person name="Srivastava S."/>
            <person name="Dixit A."/>
            <person name="Pal A.K."/>
            <person name="Ghazi I.A."/>
            <person name="Yadav M."/>
            <person name="Pandit A."/>
            <person name="Bhargava A."/>
            <person name="Sureshbabu K."/>
            <person name="Batra K."/>
            <person name="Sharma T.R."/>
            <person name="Mohapatra T."/>
            <person name="Singh N.K."/>
            <person name="Messing J."/>
            <person name="Nelson A.B."/>
            <person name="Fuks G."/>
            <person name="Kavchok S."/>
            <person name="Keizer G."/>
            <person name="Linton E."/>
            <person name="Llaca V."/>
            <person name="Song R."/>
            <person name="Tanyolac B."/>
            <person name="Young S."/>
            <person name="Ho-Il K."/>
            <person name="Hahn J.H."/>
            <person name="Sangsakoo G."/>
            <person name="Vanavichit A."/>
            <person name="de Mattos Luiz.A.T."/>
            <person name="Zimmer P.D."/>
            <person name="Malone G."/>
            <person name="Dellagostin O."/>
            <person name="de Oliveira A.C."/>
            <person name="Bevan M."/>
            <person name="Bancroft I."/>
            <person name="Minx P."/>
            <person name="Cordum H."/>
            <person name="Wilson R."/>
            <person name="Cheng Z."/>
            <person name="Jin W."/>
            <person name="Jiang J."/>
            <person name="Leong S.A."/>
            <person name="Iwama H."/>
            <person name="Gojobori T."/>
            <person name="Itoh T."/>
            <person name="Niimura Y."/>
            <person name="Fujii Y."/>
            <person name="Habara T."/>
            <person name="Sakai H."/>
            <person name="Sato Y."/>
            <person name="Wilson G."/>
            <person name="Kumar K."/>
            <person name="McCouch S."/>
            <person name="Juretic N."/>
            <person name="Hoen D."/>
            <person name="Wright S."/>
            <person name="Bruskiewich R."/>
            <person name="Bureau T."/>
            <person name="Miyao A."/>
            <person name="Hirochika H."/>
            <person name="Nishikawa T."/>
            <person name="Kadowaki K."/>
            <person name="Sugiura M."/>
            <person name="Burr B."/>
            <person name="Sasaki T."/>
        </authorList>
    </citation>
    <scope>NUCLEOTIDE SEQUENCE [LARGE SCALE GENOMIC DNA]</scope>
    <source>
        <strain evidence="2">cv. Nipponbare</strain>
    </source>
</reference>
<dbReference type="EMBL" id="AP005415">
    <property type="protein sequence ID" value="BAC99741.1"/>
    <property type="molecule type" value="Genomic_DNA"/>
</dbReference>
<dbReference type="Proteomes" id="UP000000763">
    <property type="component" value="Chromosome 8"/>
</dbReference>
<protein>
    <submittedName>
        <fullName evidence="1">HGWP repeat containing protein-like</fullName>
    </submittedName>
</protein>
<reference evidence="2" key="2">
    <citation type="journal article" date="2008" name="Nucleic Acids Res.">
        <title>The rice annotation project database (RAP-DB): 2008 update.</title>
        <authorList>
            <consortium name="The rice annotation project (RAP)"/>
        </authorList>
    </citation>
    <scope>GENOME REANNOTATION</scope>
    <source>
        <strain evidence="2">cv. Nipponbare</strain>
    </source>
</reference>
<dbReference type="InterPro" id="IPR005213">
    <property type="entry name" value="HGWP_repeat"/>
</dbReference>
<accession>Q6Z1M2</accession>
<sequence>MPIVSVAAAGHPHLHRRPPRLPPTGVLACTAGLLCRRFWASTSSPPAASSAADWCPRLHGWPIMTPLLGVYVCTVGLLCRCRLVFPSARPMPPLMGVYVFTDRLAFAAADWCLCLHGSPIMPPLLGVYDSTAGLPASPPTDVLAYTVGWSHHRC</sequence>
<evidence type="ECO:0000313" key="1">
    <source>
        <dbReference type="EMBL" id="BAC99741.1"/>
    </source>
</evidence>
<dbReference type="Pfam" id="PF03578">
    <property type="entry name" value="HGWP"/>
    <property type="match status" value="2"/>
</dbReference>
<dbReference type="AlphaFoldDB" id="Q6Z1M2"/>
<name>Q6Z1M2_ORYSJ</name>